<name>A0AA89AR85_9ASTE</name>
<organism evidence="13 14">
    <name type="scientific">Escallonia herrerae</name>
    <dbReference type="NCBI Taxonomy" id="1293975"/>
    <lineage>
        <taxon>Eukaryota</taxon>
        <taxon>Viridiplantae</taxon>
        <taxon>Streptophyta</taxon>
        <taxon>Embryophyta</taxon>
        <taxon>Tracheophyta</taxon>
        <taxon>Spermatophyta</taxon>
        <taxon>Magnoliopsida</taxon>
        <taxon>eudicotyledons</taxon>
        <taxon>Gunneridae</taxon>
        <taxon>Pentapetalae</taxon>
        <taxon>asterids</taxon>
        <taxon>campanulids</taxon>
        <taxon>Escalloniales</taxon>
        <taxon>Escalloniaceae</taxon>
        <taxon>Escallonia</taxon>
    </lineage>
</organism>
<evidence type="ECO:0000256" key="11">
    <source>
        <dbReference type="RuleBase" id="RU003313"/>
    </source>
</evidence>
<dbReference type="InterPro" id="IPR018948">
    <property type="entry name" value="GTP-bd_TrmE_N"/>
</dbReference>
<dbReference type="InterPro" id="IPR006073">
    <property type="entry name" value="GTP-bd"/>
</dbReference>
<dbReference type="Proteomes" id="UP001188597">
    <property type="component" value="Unassembled WGS sequence"/>
</dbReference>
<protein>
    <recommendedName>
        <fullName evidence="12">TrmE-type G domain-containing protein</fullName>
    </recommendedName>
</protein>
<evidence type="ECO:0000256" key="5">
    <source>
        <dbReference type="ARBA" id="ARBA00022723"/>
    </source>
</evidence>
<dbReference type="Pfam" id="PF01926">
    <property type="entry name" value="MMR_HSR1"/>
    <property type="match status" value="1"/>
</dbReference>
<dbReference type="InterPro" id="IPR031168">
    <property type="entry name" value="G_TrmE"/>
</dbReference>
<dbReference type="CDD" id="cd04164">
    <property type="entry name" value="trmE"/>
    <property type="match status" value="1"/>
</dbReference>
<dbReference type="FunFam" id="3.30.1360.120:FF:000003">
    <property type="entry name" value="tRNA modification GTPase MnmE"/>
    <property type="match status" value="1"/>
</dbReference>
<dbReference type="GO" id="GO:0009507">
    <property type="term" value="C:chloroplast"/>
    <property type="evidence" value="ECO:0007669"/>
    <property type="project" value="UniProtKB-SubCell"/>
</dbReference>
<dbReference type="EMBL" id="JAVXUP010001402">
    <property type="protein sequence ID" value="KAK3012075.1"/>
    <property type="molecule type" value="Genomic_DNA"/>
</dbReference>
<keyword evidence="8" id="KW-0460">Magnesium</keyword>
<keyword evidence="3" id="KW-0963">Cytoplasm</keyword>
<dbReference type="CDD" id="cd14858">
    <property type="entry name" value="TrmE_N"/>
    <property type="match status" value="1"/>
</dbReference>
<dbReference type="InterPro" id="IPR005225">
    <property type="entry name" value="Small_GTP-bd"/>
</dbReference>
<keyword evidence="5" id="KW-0479">Metal-binding</keyword>
<dbReference type="Gene3D" id="3.30.1360.120">
    <property type="entry name" value="Probable tRNA modification gtpase trme, domain 1"/>
    <property type="match status" value="1"/>
</dbReference>
<keyword evidence="9" id="KW-0630">Potassium</keyword>
<dbReference type="PANTHER" id="PTHR42714">
    <property type="entry name" value="TRNA MODIFICATION GTPASE GTPBP3"/>
    <property type="match status" value="1"/>
</dbReference>
<dbReference type="InterPro" id="IPR027266">
    <property type="entry name" value="TrmE/GcvT-like"/>
</dbReference>
<feature type="domain" description="TrmE-type G" evidence="12">
    <location>
        <begin position="320"/>
        <end position="488"/>
    </location>
</feature>
<comment type="subcellular location">
    <subcellularLocation>
        <location evidence="1">Plastid</location>
        <location evidence="1">Chloroplast</location>
    </subcellularLocation>
</comment>
<evidence type="ECO:0000256" key="2">
    <source>
        <dbReference type="ARBA" id="ARBA00011043"/>
    </source>
</evidence>
<evidence type="ECO:0000256" key="7">
    <source>
        <dbReference type="ARBA" id="ARBA00022801"/>
    </source>
</evidence>
<evidence type="ECO:0000313" key="13">
    <source>
        <dbReference type="EMBL" id="KAK3012075.1"/>
    </source>
</evidence>
<dbReference type="InterPro" id="IPR027368">
    <property type="entry name" value="MnmE_dom2"/>
</dbReference>
<dbReference type="PROSITE" id="PS51709">
    <property type="entry name" value="G_TRME"/>
    <property type="match status" value="1"/>
</dbReference>
<dbReference type="GO" id="GO:0005829">
    <property type="term" value="C:cytosol"/>
    <property type="evidence" value="ECO:0007669"/>
    <property type="project" value="TreeGrafter"/>
</dbReference>
<dbReference type="Pfam" id="PF10396">
    <property type="entry name" value="TrmE_N"/>
    <property type="match status" value="1"/>
</dbReference>
<dbReference type="GO" id="GO:0046872">
    <property type="term" value="F:metal ion binding"/>
    <property type="evidence" value="ECO:0007669"/>
    <property type="project" value="UniProtKB-KW"/>
</dbReference>
<dbReference type="InterPro" id="IPR004520">
    <property type="entry name" value="GTPase_MnmE"/>
</dbReference>
<evidence type="ECO:0000259" key="12">
    <source>
        <dbReference type="PROSITE" id="PS51709"/>
    </source>
</evidence>
<dbReference type="Pfam" id="PF12631">
    <property type="entry name" value="MnmE_helical"/>
    <property type="match status" value="1"/>
</dbReference>
<dbReference type="InterPro" id="IPR025867">
    <property type="entry name" value="MnmE_helical"/>
</dbReference>
<dbReference type="GO" id="GO:0003924">
    <property type="term" value="F:GTPase activity"/>
    <property type="evidence" value="ECO:0007669"/>
    <property type="project" value="InterPro"/>
</dbReference>
<keyword evidence="10 11" id="KW-0342">GTP-binding</keyword>
<dbReference type="PANTHER" id="PTHR42714:SF2">
    <property type="entry name" value="TRNA MODIFICATION GTPASE GTPBP3, MITOCHONDRIAL"/>
    <property type="match status" value="1"/>
</dbReference>
<evidence type="ECO:0000256" key="8">
    <source>
        <dbReference type="ARBA" id="ARBA00022842"/>
    </source>
</evidence>
<evidence type="ECO:0000256" key="3">
    <source>
        <dbReference type="ARBA" id="ARBA00022490"/>
    </source>
</evidence>
<accession>A0AA89AR85</accession>
<dbReference type="PRINTS" id="PR00449">
    <property type="entry name" value="RASTRNSFRMNG"/>
</dbReference>
<dbReference type="FunFam" id="3.40.50.300:FF:000494">
    <property type="entry name" value="tRNA modification GTPase MnmE"/>
    <property type="match status" value="1"/>
</dbReference>
<dbReference type="Gene3D" id="3.40.50.300">
    <property type="entry name" value="P-loop containing nucleotide triphosphate hydrolases"/>
    <property type="match status" value="1"/>
</dbReference>
<evidence type="ECO:0000256" key="9">
    <source>
        <dbReference type="ARBA" id="ARBA00022958"/>
    </source>
</evidence>
<dbReference type="HAMAP" id="MF_00379">
    <property type="entry name" value="GTPase_MnmE"/>
    <property type="match status" value="1"/>
</dbReference>
<dbReference type="GO" id="GO:0042802">
    <property type="term" value="F:identical protein binding"/>
    <property type="evidence" value="ECO:0007669"/>
    <property type="project" value="UniProtKB-ARBA"/>
</dbReference>
<dbReference type="GO" id="GO:0030488">
    <property type="term" value="P:tRNA methylation"/>
    <property type="evidence" value="ECO:0007669"/>
    <property type="project" value="TreeGrafter"/>
</dbReference>
<reference evidence="13" key="1">
    <citation type="submission" date="2022-12" db="EMBL/GenBank/DDBJ databases">
        <title>Draft genome assemblies for two species of Escallonia (Escalloniales).</title>
        <authorList>
            <person name="Chanderbali A."/>
            <person name="Dervinis C."/>
            <person name="Anghel I."/>
            <person name="Soltis D."/>
            <person name="Soltis P."/>
            <person name="Zapata F."/>
        </authorList>
    </citation>
    <scope>NUCLEOTIDE SEQUENCE</scope>
    <source>
        <strain evidence="13">UCBG64.0493</strain>
        <tissue evidence="13">Leaf</tissue>
    </source>
</reference>
<dbReference type="SUPFAM" id="SSF52540">
    <property type="entry name" value="P-loop containing nucleoside triphosphate hydrolases"/>
    <property type="match status" value="1"/>
</dbReference>
<sequence length="567" mass="61582">MALLPSFRHLIRHLHFPSRPTSSIPLIFSFTSYKISLLFSPSPKKPFSSLKPHVTPIEKTLVLNRDERVGLVNSDQVVVDSSTIAAIVRSIGGPPGAVGIVRLSGPSAVAIVARVFSPAVKKEKGRRKKSGWLPTSHVVEYGVVLDHDGNVVDEVLAVPMLAPRSYTCEDVVELQCHGSEVCLKRVLRACLEAGATLAQPGEFTLRAFLNGRLDLSQAENVGKLISAKSLADADAALAGIQARIFYLVAYSLWQGGFSSLVKSLRTRCIELLVEIEARLDFDDEMPPLDLNLVMDKIRAMSRDVENALETANYEKLLQSGLQVAIVGRPNVGKSSLLNAWSRSERAIVTNIAGTTRDVVEASITVQGIPVTLLDTAGIRETDDVVEKIGVERSEAAAVSADVIIMTVSALDGWTLEDTKLLDWIQCNKTASGSSSPVVLVVNKIDCAPCSCSEWVKVHVGSFNRHIFTCAITGQGIPDLEAVILEIVGLDKIPAGGRKWTVNQRQCEQLFRTKEALVRLTASIQEEIPLDFWTIDLREAALALGQISGEDISEEVLSNIFGKFCIGK</sequence>
<keyword evidence="7" id="KW-0378">Hydrolase</keyword>
<evidence type="ECO:0000256" key="10">
    <source>
        <dbReference type="ARBA" id="ARBA00023134"/>
    </source>
</evidence>
<dbReference type="AlphaFoldDB" id="A0AA89AR85"/>
<dbReference type="SUPFAM" id="SSF116878">
    <property type="entry name" value="TrmE connector domain"/>
    <property type="match status" value="1"/>
</dbReference>
<evidence type="ECO:0000256" key="4">
    <source>
        <dbReference type="ARBA" id="ARBA00022694"/>
    </source>
</evidence>
<proteinExistence type="inferred from homology"/>
<dbReference type="InterPro" id="IPR027417">
    <property type="entry name" value="P-loop_NTPase"/>
</dbReference>
<comment type="similarity">
    <text evidence="2 11">Belongs to the TRAFAC class TrmE-Era-EngA-EngB-Septin-like GTPase superfamily. TrmE GTPase family.</text>
</comment>
<keyword evidence="14" id="KW-1185">Reference proteome</keyword>
<dbReference type="GO" id="GO:0005525">
    <property type="term" value="F:GTP binding"/>
    <property type="evidence" value="ECO:0007669"/>
    <property type="project" value="UniProtKB-KW"/>
</dbReference>
<keyword evidence="6 11" id="KW-0547">Nucleotide-binding</keyword>
<gene>
    <name evidence="13" type="ORF">RJ639_011968</name>
</gene>
<evidence type="ECO:0000256" key="1">
    <source>
        <dbReference type="ARBA" id="ARBA00004229"/>
    </source>
</evidence>
<evidence type="ECO:0000256" key="6">
    <source>
        <dbReference type="ARBA" id="ARBA00022741"/>
    </source>
</evidence>
<dbReference type="Gene3D" id="1.20.120.430">
    <property type="entry name" value="tRNA modification GTPase MnmE domain 2"/>
    <property type="match status" value="1"/>
</dbReference>
<keyword evidence="4 11" id="KW-0819">tRNA processing</keyword>
<comment type="caution">
    <text evidence="13">The sequence shown here is derived from an EMBL/GenBank/DDBJ whole genome shotgun (WGS) entry which is preliminary data.</text>
</comment>
<dbReference type="GO" id="GO:0002098">
    <property type="term" value="P:tRNA wobble uridine modification"/>
    <property type="evidence" value="ECO:0007669"/>
    <property type="project" value="TreeGrafter"/>
</dbReference>
<dbReference type="NCBIfam" id="TIGR00231">
    <property type="entry name" value="small_GTP"/>
    <property type="match status" value="1"/>
</dbReference>
<evidence type="ECO:0000313" key="14">
    <source>
        <dbReference type="Proteomes" id="UP001188597"/>
    </source>
</evidence>
<dbReference type="NCBIfam" id="TIGR00450">
    <property type="entry name" value="mnmE_trmE_thdF"/>
    <property type="match status" value="1"/>
</dbReference>